<dbReference type="eggNOG" id="COG0501">
    <property type="taxonomic scope" value="Bacteria"/>
</dbReference>
<feature type="transmembrane region" description="Helical" evidence="1">
    <location>
        <begin position="311"/>
        <end position="331"/>
    </location>
</feature>
<protein>
    <recommendedName>
        <fullName evidence="4">Peptidase M48 domain-containing protein</fullName>
    </recommendedName>
</protein>
<keyword evidence="1" id="KW-1133">Transmembrane helix</keyword>
<dbReference type="HOGENOM" id="CLU_590185_0_0_11"/>
<proteinExistence type="predicted"/>
<accession>Q0RJ28</accession>
<evidence type="ECO:0000256" key="1">
    <source>
        <dbReference type="SAM" id="Phobius"/>
    </source>
</evidence>
<name>Q0RJ28_FRAAA</name>
<organism evidence="2 3">
    <name type="scientific">Frankia alni (strain DSM 45986 / CECT 9034 / ACN14a)</name>
    <dbReference type="NCBI Taxonomy" id="326424"/>
    <lineage>
        <taxon>Bacteria</taxon>
        <taxon>Bacillati</taxon>
        <taxon>Actinomycetota</taxon>
        <taxon>Actinomycetes</taxon>
        <taxon>Frankiales</taxon>
        <taxon>Frankiaceae</taxon>
        <taxon>Frankia</taxon>
    </lineage>
</organism>
<dbReference type="Proteomes" id="UP000000657">
    <property type="component" value="Chromosome"/>
</dbReference>
<gene>
    <name evidence="2" type="ordered locus">FRAAL3843</name>
</gene>
<evidence type="ECO:0000313" key="2">
    <source>
        <dbReference type="EMBL" id="CAJ62486.1"/>
    </source>
</evidence>
<dbReference type="AlphaFoldDB" id="Q0RJ28"/>
<reference evidence="2 3" key="1">
    <citation type="journal article" date="2007" name="Genome Res.">
        <title>Genome characteristics of facultatively symbiotic Frankia sp. strains reflect host range and host plant biogeography.</title>
        <authorList>
            <person name="Normand P."/>
            <person name="Lapierre P."/>
            <person name="Tisa L.S."/>
            <person name="Gogarten J.P."/>
            <person name="Alloisio N."/>
            <person name="Bagnarol E."/>
            <person name="Bassi C.A."/>
            <person name="Berry A.M."/>
            <person name="Bickhart D.M."/>
            <person name="Choisne N."/>
            <person name="Couloux A."/>
            <person name="Cournoyer B."/>
            <person name="Cruveiller S."/>
            <person name="Daubin V."/>
            <person name="Demange N."/>
            <person name="Francino M.P."/>
            <person name="Goltsman E."/>
            <person name="Huang Y."/>
            <person name="Kopp O.R."/>
            <person name="Labarre L."/>
            <person name="Lapidus A."/>
            <person name="Lavire C."/>
            <person name="Marechal J."/>
            <person name="Martinez M."/>
            <person name="Mastronunzio J.E."/>
            <person name="Mullin B.C."/>
            <person name="Niemann J."/>
            <person name="Pujic P."/>
            <person name="Rawnsley T."/>
            <person name="Rouy Z."/>
            <person name="Schenowitz C."/>
            <person name="Sellstedt A."/>
            <person name="Tavares F."/>
            <person name="Tomkins J.P."/>
            <person name="Vallenet D."/>
            <person name="Valverde C."/>
            <person name="Wall L.G."/>
            <person name="Wang Y."/>
            <person name="Medigue C."/>
            <person name="Benson D.R."/>
        </authorList>
    </citation>
    <scope>NUCLEOTIDE SEQUENCE [LARGE SCALE GENOMIC DNA]</scope>
    <source>
        <strain evidence="3">DSM 45986 / CECT 9034 / ACN14a</strain>
    </source>
</reference>
<dbReference type="EMBL" id="CT573213">
    <property type="protein sequence ID" value="CAJ62486.1"/>
    <property type="molecule type" value="Genomic_DNA"/>
</dbReference>
<dbReference type="STRING" id="326424.FRAAL3843"/>
<evidence type="ECO:0000313" key="3">
    <source>
        <dbReference type="Proteomes" id="UP000000657"/>
    </source>
</evidence>
<sequence>MSTPSFRTLRHPFEPSRLAFALGSASVVLGIGIMLLVRAAQRTSWIVPLVVVLFVLFVLAAVWLVLQILRARLLGHAIRVTEQTLPVLQEVLSDVRERLDYRKPVDVYVVDKAARSTSLTSYLGTRIIILEGDLVADLQTDENRGQLTFLIARYIGALKARHQQLMPVLLVLGLFQYLAPFRLLLLPYVRATAYSGDQIGQSCADLRSALTATNRLLVGKDLTPSLAVRGVFEQAVVVRRKILPRLAQLGAAEPHLTNRYLNLYRYAAAADPDALARYREALDDDTTERLDAALQAAPGRRGVGPRLRAPLIVSVVSGTILVLAGLLLFGIDHGETAQREQSASPADTSANSLLNHIPSDLRPTCQEFSETETSFTSGLLASQACFPSGSMTPDNARYYQYDSQTSMNQVFDTYASDLTAGGCPREGVETYPHGRRACYVSADQQNIIIWTDTDLDILAYGVSKQLDLADLTTWWSDAGPE</sequence>
<dbReference type="KEGG" id="fal:FRAAL3843"/>
<feature type="transmembrane region" description="Helical" evidence="1">
    <location>
        <begin position="45"/>
        <end position="66"/>
    </location>
</feature>
<evidence type="ECO:0008006" key="4">
    <source>
        <dbReference type="Google" id="ProtNLM"/>
    </source>
</evidence>
<keyword evidence="1" id="KW-0472">Membrane</keyword>
<keyword evidence="1" id="KW-0812">Transmembrane</keyword>
<feature type="transmembrane region" description="Helical" evidence="1">
    <location>
        <begin position="20"/>
        <end position="39"/>
    </location>
</feature>
<keyword evidence="3" id="KW-1185">Reference proteome</keyword>